<dbReference type="AlphaFoldDB" id="A0AAV2QHG1"/>
<evidence type="ECO:0000259" key="1">
    <source>
        <dbReference type="Pfam" id="PF02752"/>
    </source>
</evidence>
<dbReference type="GO" id="GO:0005737">
    <property type="term" value="C:cytoplasm"/>
    <property type="evidence" value="ECO:0007669"/>
    <property type="project" value="TreeGrafter"/>
</dbReference>
<proteinExistence type="predicted"/>
<dbReference type="Gene3D" id="2.60.40.640">
    <property type="match status" value="1"/>
</dbReference>
<protein>
    <recommendedName>
        <fullName evidence="1">Arrestin C-terminal-like domain-containing protein</fullName>
    </recommendedName>
</protein>
<dbReference type="InterPro" id="IPR011022">
    <property type="entry name" value="Arrestin_C-like"/>
</dbReference>
<comment type="caution">
    <text evidence="2">The sequence shown here is derived from an EMBL/GenBank/DDBJ whole genome shotgun (WGS) entry which is preliminary data.</text>
</comment>
<reference evidence="2 3" key="1">
    <citation type="submission" date="2024-05" db="EMBL/GenBank/DDBJ databases">
        <authorList>
            <person name="Wallberg A."/>
        </authorList>
    </citation>
    <scope>NUCLEOTIDE SEQUENCE [LARGE SCALE GENOMIC DNA]</scope>
</reference>
<feature type="domain" description="Arrestin C-terminal-like" evidence="1">
    <location>
        <begin position="1"/>
        <end position="88"/>
    </location>
</feature>
<feature type="non-terminal residue" evidence="2">
    <location>
        <position position="1"/>
    </location>
</feature>
<dbReference type="Pfam" id="PF02752">
    <property type="entry name" value="Arrestin_C"/>
    <property type="match status" value="1"/>
</dbReference>
<accession>A0AAV2QHG1</accession>
<sequence>QRIDHIAKSGDIKTETLTIAKLSHGEVYAGDSDSWTGDQILIPPLPPTNLNYCNNIDIKYELVYKVDETGLGRELFVSVPVIIGSIPLQQNFLSLPSAQNFVGTNEESCNGPTFPGVELYPNMPNNRSCVDRKCYQILLSSNE</sequence>
<dbReference type="PANTHER" id="PTHR11188">
    <property type="entry name" value="ARRESTIN DOMAIN CONTAINING PROTEIN"/>
    <property type="match status" value="1"/>
</dbReference>
<dbReference type="PANTHER" id="PTHR11188:SF176">
    <property type="entry name" value="ARRESTIN DOMAIN-CONTAINING PROTEIN 1"/>
    <property type="match status" value="1"/>
</dbReference>
<evidence type="ECO:0000313" key="3">
    <source>
        <dbReference type="Proteomes" id="UP001497623"/>
    </source>
</evidence>
<dbReference type="InterPro" id="IPR050357">
    <property type="entry name" value="Arrestin_domain-protein"/>
</dbReference>
<evidence type="ECO:0000313" key="2">
    <source>
        <dbReference type="EMBL" id="CAL4080815.1"/>
    </source>
</evidence>
<dbReference type="InterPro" id="IPR014756">
    <property type="entry name" value="Ig_E-set"/>
</dbReference>
<dbReference type="GO" id="GO:0015031">
    <property type="term" value="P:protein transport"/>
    <property type="evidence" value="ECO:0007669"/>
    <property type="project" value="TreeGrafter"/>
</dbReference>
<organism evidence="2 3">
    <name type="scientific">Meganyctiphanes norvegica</name>
    <name type="common">Northern krill</name>
    <name type="synonym">Thysanopoda norvegica</name>
    <dbReference type="NCBI Taxonomy" id="48144"/>
    <lineage>
        <taxon>Eukaryota</taxon>
        <taxon>Metazoa</taxon>
        <taxon>Ecdysozoa</taxon>
        <taxon>Arthropoda</taxon>
        <taxon>Crustacea</taxon>
        <taxon>Multicrustacea</taxon>
        <taxon>Malacostraca</taxon>
        <taxon>Eumalacostraca</taxon>
        <taxon>Eucarida</taxon>
        <taxon>Euphausiacea</taxon>
        <taxon>Euphausiidae</taxon>
        <taxon>Meganyctiphanes</taxon>
    </lineage>
</organism>
<gene>
    <name evidence="2" type="ORF">MNOR_LOCUS11398</name>
</gene>
<name>A0AAV2QHG1_MEGNR</name>
<dbReference type="InterPro" id="IPR014752">
    <property type="entry name" value="Arrestin-like_C"/>
</dbReference>
<dbReference type="Proteomes" id="UP001497623">
    <property type="component" value="Unassembled WGS sequence"/>
</dbReference>
<dbReference type="SUPFAM" id="SSF81296">
    <property type="entry name" value="E set domains"/>
    <property type="match status" value="1"/>
</dbReference>
<feature type="non-terminal residue" evidence="2">
    <location>
        <position position="143"/>
    </location>
</feature>
<dbReference type="EMBL" id="CAXKWB010005974">
    <property type="protein sequence ID" value="CAL4080815.1"/>
    <property type="molecule type" value="Genomic_DNA"/>
</dbReference>
<keyword evidence="3" id="KW-1185">Reference proteome</keyword>